<dbReference type="PANTHER" id="PTHR45444:SF3">
    <property type="entry name" value="XANTHINE DEHYDROGENASE"/>
    <property type="match status" value="1"/>
</dbReference>
<accession>A0AAV4CRV2</accession>
<dbReference type="InterPro" id="IPR016167">
    <property type="entry name" value="FAD-bd_PCMH_sub1"/>
</dbReference>
<name>A0AAV4CRV2_9GAST</name>
<dbReference type="InterPro" id="IPR036318">
    <property type="entry name" value="FAD-bd_PCMH-like_sf"/>
</dbReference>
<sequence>MGSQCCKNLTNGDAHTIGNNNSTDVVQNGIEEIASQSLEVLGPKLSSLRPYDPTQEPIFPPDLKINHKEYHGVTVKISGPRVTWIRPTCLDEILQLKKRYPKARFVVGNT</sequence>
<dbReference type="AlphaFoldDB" id="A0AAV4CRV2"/>
<proteinExistence type="predicted"/>
<dbReference type="GO" id="GO:0050660">
    <property type="term" value="F:flavin adenine dinucleotide binding"/>
    <property type="evidence" value="ECO:0007669"/>
    <property type="project" value="InterPro"/>
</dbReference>
<gene>
    <name evidence="1" type="ORF">PoB_006107900</name>
</gene>
<dbReference type="InterPro" id="IPR016208">
    <property type="entry name" value="Ald_Oxase/xanthine_DH-like"/>
</dbReference>
<dbReference type="Proteomes" id="UP000735302">
    <property type="component" value="Unassembled WGS sequence"/>
</dbReference>
<organism evidence="1 2">
    <name type="scientific">Plakobranchus ocellatus</name>
    <dbReference type="NCBI Taxonomy" id="259542"/>
    <lineage>
        <taxon>Eukaryota</taxon>
        <taxon>Metazoa</taxon>
        <taxon>Spiralia</taxon>
        <taxon>Lophotrochozoa</taxon>
        <taxon>Mollusca</taxon>
        <taxon>Gastropoda</taxon>
        <taxon>Heterobranchia</taxon>
        <taxon>Euthyneura</taxon>
        <taxon>Panpulmonata</taxon>
        <taxon>Sacoglossa</taxon>
        <taxon>Placobranchoidea</taxon>
        <taxon>Plakobranchidae</taxon>
        <taxon>Plakobranchus</taxon>
    </lineage>
</organism>
<keyword evidence="2" id="KW-1185">Reference proteome</keyword>
<dbReference type="Gene3D" id="3.30.43.10">
    <property type="entry name" value="Uridine Diphospho-n-acetylenolpyruvylglucosamine Reductase, domain 2"/>
    <property type="match status" value="1"/>
</dbReference>
<reference evidence="1 2" key="1">
    <citation type="journal article" date="2021" name="Elife">
        <title>Chloroplast acquisition without the gene transfer in kleptoplastic sea slugs, Plakobranchus ocellatus.</title>
        <authorList>
            <person name="Maeda T."/>
            <person name="Takahashi S."/>
            <person name="Yoshida T."/>
            <person name="Shimamura S."/>
            <person name="Takaki Y."/>
            <person name="Nagai Y."/>
            <person name="Toyoda A."/>
            <person name="Suzuki Y."/>
            <person name="Arimoto A."/>
            <person name="Ishii H."/>
            <person name="Satoh N."/>
            <person name="Nishiyama T."/>
            <person name="Hasebe M."/>
            <person name="Maruyama T."/>
            <person name="Minagawa J."/>
            <person name="Obokata J."/>
            <person name="Shigenobu S."/>
        </authorList>
    </citation>
    <scope>NUCLEOTIDE SEQUENCE [LARGE SCALE GENOMIC DNA]</scope>
</reference>
<evidence type="ECO:0000313" key="2">
    <source>
        <dbReference type="Proteomes" id="UP000735302"/>
    </source>
</evidence>
<dbReference type="EMBL" id="BLXT01006926">
    <property type="protein sequence ID" value="GFO34574.1"/>
    <property type="molecule type" value="Genomic_DNA"/>
</dbReference>
<dbReference type="SUPFAM" id="SSF56176">
    <property type="entry name" value="FAD-binding/transporter-associated domain-like"/>
    <property type="match status" value="1"/>
</dbReference>
<evidence type="ECO:0000313" key="1">
    <source>
        <dbReference type="EMBL" id="GFO34574.1"/>
    </source>
</evidence>
<dbReference type="PANTHER" id="PTHR45444">
    <property type="entry name" value="XANTHINE DEHYDROGENASE"/>
    <property type="match status" value="1"/>
</dbReference>
<dbReference type="GO" id="GO:0016491">
    <property type="term" value="F:oxidoreductase activity"/>
    <property type="evidence" value="ECO:0007669"/>
    <property type="project" value="InterPro"/>
</dbReference>
<protein>
    <submittedName>
        <fullName evidence="1">Xanthine dehydrogenase/oxidase</fullName>
    </submittedName>
</protein>
<comment type="caution">
    <text evidence="1">The sequence shown here is derived from an EMBL/GenBank/DDBJ whole genome shotgun (WGS) entry which is preliminary data.</text>
</comment>
<dbReference type="GO" id="GO:0005506">
    <property type="term" value="F:iron ion binding"/>
    <property type="evidence" value="ECO:0007669"/>
    <property type="project" value="InterPro"/>
</dbReference>